<reference evidence="2" key="1">
    <citation type="journal article" date="2019" name="Int. J. Syst. Evol. Microbiol.">
        <title>The Global Catalogue of Microorganisms (GCM) 10K type strain sequencing project: providing services to taxonomists for standard genome sequencing and annotation.</title>
        <authorList>
            <consortium name="The Broad Institute Genomics Platform"/>
            <consortium name="The Broad Institute Genome Sequencing Center for Infectious Disease"/>
            <person name="Wu L."/>
            <person name="Ma J."/>
        </authorList>
    </citation>
    <scope>NUCLEOTIDE SEQUENCE [LARGE SCALE GENOMIC DNA]</scope>
    <source>
        <strain evidence="2">CCM 7491</strain>
    </source>
</reference>
<comment type="caution">
    <text evidence="1">The sequence shown here is derived from an EMBL/GenBank/DDBJ whole genome shotgun (WGS) entry which is preliminary data.</text>
</comment>
<gene>
    <name evidence="1" type="ORF">ACFOKF_18890</name>
</gene>
<dbReference type="EMBL" id="JBHRVU010000004">
    <property type="protein sequence ID" value="MFC3443229.1"/>
    <property type="molecule type" value="Genomic_DNA"/>
</dbReference>
<name>A0ABV7NLD0_9SPHN</name>
<dbReference type="Proteomes" id="UP001595681">
    <property type="component" value="Unassembled WGS sequence"/>
</dbReference>
<accession>A0ABV7NLD0</accession>
<proteinExistence type="predicted"/>
<evidence type="ECO:0000313" key="2">
    <source>
        <dbReference type="Proteomes" id="UP001595681"/>
    </source>
</evidence>
<dbReference type="RefSeq" id="WP_380797601.1">
    <property type="nucleotide sequence ID" value="NZ_JBHRVU010000004.1"/>
</dbReference>
<organism evidence="1 2">
    <name type="scientific">Sphingobium rhizovicinum</name>
    <dbReference type="NCBI Taxonomy" id="432308"/>
    <lineage>
        <taxon>Bacteria</taxon>
        <taxon>Pseudomonadati</taxon>
        <taxon>Pseudomonadota</taxon>
        <taxon>Alphaproteobacteria</taxon>
        <taxon>Sphingomonadales</taxon>
        <taxon>Sphingomonadaceae</taxon>
        <taxon>Sphingobium</taxon>
    </lineage>
</organism>
<protein>
    <submittedName>
        <fullName evidence="1">Uncharacterized protein</fullName>
    </submittedName>
</protein>
<evidence type="ECO:0000313" key="1">
    <source>
        <dbReference type="EMBL" id="MFC3443229.1"/>
    </source>
</evidence>
<sequence length="97" mass="10977">MSIRIIPRMMDGHFSACDRPIRQRLPPSTRPQILALLVKARRAIGQDRRRRSLSGSRLHVVARWKAGAAPAAPLVSRSLMRISRRRLAGWRDGKCGK</sequence>
<keyword evidence="2" id="KW-1185">Reference proteome</keyword>